<gene>
    <name evidence="4" type="ORF">BFO01nite_10160</name>
</gene>
<keyword evidence="2" id="KW-0732">Signal</keyword>
<comment type="subcellular location">
    <subcellularLocation>
        <location evidence="1">Secreted</location>
    </subcellularLocation>
</comment>
<dbReference type="CDD" id="cd10969">
    <property type="entry name" value="CE4_Ecf1_like_5s"/>
    <property type="match status" value="1"/>
</dbReference>
<dbReference type="InterPro" id="IPR051398">
    <property type="entry name" value="Polysacch_Deacetylase"/>
</dbReference>
<comment type="caution">
    <text evidence="4">The sequence shown here is derived from an EMBL/GenBank/DDBJ whole genome shotgun (WGS) entry which is preliminary data.</text>
</comment>
<dbReference type="GeneID" id="87589059"/>
<dbReference type="PANTHER" id="PTHR34216:SF3">
    <property type="entry name" value="POLY-BETA-1,6-N-ACETYL-D-GLUCOSAMINE N-DEACETYLASE"/>
    <property type="match status" value="1"/>
</dbReference>
<dbReference type="RefSeq" id="WP_052773394.1">
    <property type="nucleotide sequence ID" value="NZ_JBCMYQ010000014.1"/>
</dbReference>
<accession>A0ABQ0T2Z3</accession>
<dbReference type="PROSITE" id="PS51677">
    <property type="entry name" value="NODB"/>
    <property type="match status" value="1"/>
</dbReference>
<dbReference type="InterPro" id="IPR002509">
    <property type="entry name" value="NODB_dom"/>
</dbReference>
<evidence type="ECO:0000256" key="1">
    <source>
        <dbReference type="ARBA" id="ARBA00004613"/>
    </source>
</evidence>
<organism evidence="4 5">
    <name type="scientific">Brevibacillus formosus</name>
    <dbReference type="NCBI Taxonomy" id="54913"/>
    <lineage>
        <taxon>Bacteria</taxon>
        <taxon>Bacillati</taxon>
        <taxon>Bacillota</taxon>
        <taxon>Bacilli</taxon>
        <taxon>Bacillales</taxon>
        <taxon>Paenibacillaceae</taxon>
        <taxon>Brevibacillus</taxon>
    </lineage>
</organism>
<keyword evidence="5" id="KW-1185">Reference proteome</keyword>
<feature type="domain" description="NodB homology" evidence="3">
    <location>
        <begin position="417"/>
        <end position="608"/>
    </location>
</feature>
<evidence type="ECO:0000313" key="5">
    <source>
        <dbReference type="Proteomes" id="UP000319498"/>
    </source>
</evidence>
<protein>
    <recommendedName>
        <fullName evidence="3">NodB homology domain-containing protein</fullName>
    </recommendedName>
</protein>
<evidence type="ECO:0000313" key="4">
    <source>
        <dbReference type="EMBL" id="GED56884.1"/>
    </source>
</evidence>
<dbReference type="Gene3D" id="3.20.20.370">
    <property type="entry name" value="Glycoside hydrolase/deacetylase"/>
    <property type="match status" value="1"/>
</dbReference>
<dbReference type="Proteomes" id="UP000319498">
    <property type="component" value="Unassembled WGS sequence"/>
</dbReference>
<dbReference type="InterPro" id="IPR011330">
    <property type="entry name" value="Glyco_hydro/deAcase_b/a-brl"/>
</dbReference>
<dbReference type="Pfam" id="PF01522">
    <property type="entry name" value="Polysacc_deac_1"/>
    <property type="match status" value="1"/>
</dbReference>
<evidence type="ECO:0000259" key="3">
    <source>
        <dbReference type="PROSITE" id="PS51677"/>
    </source>
</evidence>
<name>A0ABQ0T2Z3_9BACL</name>
<dbReference type="SUPFAM" id="SSF88713">
    <property type="entry name" value="Glycoside hydrolase/deacetylase"/>
    <property type="match status" value="1"/>
</dbReference>
<dbReference type="EMBL" id="BJOL01000005">
    <property type="protein sequence ID" value="GED56884.1"/>
    <property type="molecule type" value="Genomic_DNA"/>
</dbReference>
<evidence type="ECO:0000256" key="2">
    <source>
        <dbReference type="ARBA" id="ARBA00022729"/>
    </source>
</evidence>
<reference evidence="4 5" key="1">
    <citation type="submission" date="2019-06" db="EMBL/GenBank/DDBJ databases">
        <title>Whole genome shotgun sequence of Brevibacillus formosus NBRC 15716.</title>
        <authorList>
            <person name="Hosoyama A."/>
            <person name="Uohara A."/>
            <person name="Ohji S."/>
            <person name="Ichikawa N."/>
        </authorList>
    </citation>
    <scope>NUCLEOTIDE SEQUENCE [LARGE SCALE GENOMIC DNA]</scope>
    <source>
        <strain evidence="4 5">NBRC 15716</strain>
    </source>
</reference>
<sequence length="608" mass="71082">MKCNTWIIKRFIMAMMTLSSFLFLFNYVVDPFGVFGDTFLRMYPHNKENNPNIYNIQYLDQNHDKYNSYIIGGSQSSSLSPEMLNHFYEGAKFYGIPISSNNIRDYEKTFFYLVRNYHVENVILHIGLSELVQHQDHSSNVKERLHPKVSGDSLGLFYLEFLMLNPKWGLQKLEEWYKKNTRTVEDESTLRSFLVHSSTNTDDLENYLVQNPQFIKPLTNLSTANIDQIVASLKRIKEQCEARGIHLEVVTAPTYYREVDQFGLESLQNYWRRIAQITDFWDFSGYTCVSLDPRYFYNPTNYRKSVGQMMVGYMFGDKDVFIPKNFGHYTTAQNVEEHSKKVFTKPSHLATSVIEEKKIPIITYHHIVTDSKLENASTITLVKFRNDMLELKRNGYQTIFIKDMVDYVESRNELPEKPVAVTFDDGYLSNYQYAYPILKELGMKATVSIIGWSVGKNKYKNTEKSIIPHFSWEQAREMYQSGVFDIQNHTYDLHNTNEKEYPYRRGVLQKTDERSGTYYREFVEDIRKNQYLIENNVGNKVVCFTYPMGEYSFLSEQFLAELGYKVTLSTKKGVNTIKKGQPQTLYAMKRINAGPDLTSKDLVRLLEG</sequence>
<dbReference type="PANTHER" id="PTHR34216">
    <property type="match status" value="1"/>
</dbReference>
<proteinExistence type="predicted"/>